<dbReference type="EMBL" id="VCKY01000149">
    <property type="protein sequence ID" value="TMR11732.1"/>
    <property type="molecule type" value="Genomic_DNA"/>
</dbReference>
<dbReference type="AlphaFoldDB" id="A0A5S4F6G3"/>
<sequence length="192" mass="20705">MSEDLRHRSHGSEIAGRCPACKGASLFVGVGGHVTCSRLECPAPFAADDALRENGYAIVRSAVLDEVRGRAERAEAEIVTLTDYGLSWRERAETAEQEAKRLGNELERLRLIASVNHGLHRSAHEEADQALAAIACVRALHPSAEEAHAAQQALCIECCTPAPCPTRKALDDSQSPTVEPETPAGEETETRE</sequence>
<dbReference type="OrthoDB" id="4338729at2"/>
<evidence type="ECO:0000256" key="1">
    <source>
        <dbReference type="SAM" id="Coils"/>
    </source>
</evidence>
<evidence type="ECO:0000313" key="3">
    <source>
        <dbReference type="EMBL" id="TMR11732.1"/>
    </source>
</evidence>
<dbReference type="Proteomes" id="UP000309128">
    <property type="component" value="Unassembled WGS sequence"/>
</dbReference>
<feature type="coiled-coil region" evidence="1">
    <location>
        <begin position="64"/>
        <end position="112"/>
    </location>
</feature>
<accession>A0A5S4F6G3</accession>
<evidence type="ECO:0000313" key="4">
    <source>
        <dbReference type="Proteomes" id="UP000309128"/>
    </source>
</evidence>
<evidence type="ECO:0000256" key="2">
    <source>
        <dbReference type="SAM" id="MobiDB-lite"/>
    </source>
</evidence>
<organism evidence="3 4">
    <name type="scientific">Nonomuraea turkmeniaca</name>
    <dbReference type="NCBI Taxonomy" id="103838"/>
    <lineage>
        <taxon>Bacteria</taxon>
        <taxon>Bacillati</taxon>
        <taxon>Actinomycetota</taxon>
        <taxon>Actinomycetes</taxon>
        <taxon>Streptosporangiales</taxon>
        <taxon>Streptosporangiaceae</taxon>
        <taxon>Nonomuraea</taxon>
    </lineage>
</organism>
<feature type="region of interest" description="Disordered" evidence="2">
    <location>
        <begin position="166"/>
        <end position="192"/>
    </location>
</feature>
<protein>
    <submittedName>
        <fullName evidence="3">Uncharacterized protein</fullName>
    </submittedName>
</protein>
<proteinExistence type="predicted"/>
<comment type="caution">
    <text evidence="3">The sequence shown here is derived from an EMBL/GenBank/DDBJ whole genome shotgun (WGS) entry which is preliminary data.</text>
</comment>
<keyword evidence="4" id="KW-1185">Reference proteome</keyword>
<dbReference type="RefSeq" id="WP_138670882.1">
    <property type="nucleotide sequence ID" value="NZ_VCKY01000149.1"/>
</dbReference>
<gene>
    <name evidence="3" type="ORF">ETD86_34755</name>
</gene>
<reference evidence="3 4" key="1">
    <citation type="submission" date="2019-05" db="EMBL/GenBank/DDBJ databases">
        <title>Draft genome sequence of Nonomuraea turkmeniaca DSM 43926.</title>
        <authorList>
            <person name="Saricaoglu S."/>
            <person name="Isik K."/>
        </authorList>
    </citation>
    <scope>NUCLEOTIDE SEQUENCE [LARGE SCALE GENOMIC DNA]</scope>
    <source>
        <strain evidence="3 4">DSM 43926</strain>
    </source>
</reference>
<keyword evidence="1" id="KW-0175">Coiled coil</keyword>
<name>A0A5S4F6G3_9ACTN</name>